<dbReference type="EMBL" id="SGJD01007168">
    <property type="protein sequence ID" value="KAB0389532.1"/>
    <property type="molecule type" value="Genomic_DNA"/>
</dbReference>
<dbReference type="Proteomes" id="UP000437017">
    <property type="component" value="Unassembled WGS sequence"/>
</dbReference>
<evidence type="ECO:0000313" key="1">
    <source>
        <dbReference type="EMBL" id="KAB0389532.1"/>
    </source>
</evidence>
<keyword evidence="2" id="KW-1185">Reference proteome</keyword>
<proteinExistence type="predicted"/>
<feature type="non-terminal residue" evidence="1">
    <location>
        <position position="1"/>
    </location>
</feature>
<reference evidence="1 2" key="1">
    <citation type="journal article" date="2019" name="PLoS ONE">
        <title>Genomic analyses reveal an absence of contemporary introgressive admixture between fin whales and blue whales, despite known hybrids.</title>
        <authorList>
            <person name="Westbury M.V."/>
            <person name="Petersen B."/>
            <person name="Lorenzen E.D."/>
        </authorList>
    </citation>
    <scope>NUCLEOTIDE SEQUENCE [LARGE SCALE GENOMIC DNA]</scope>
    <source>
        <strain evidence="1">FinWhale-01</strain>
    </source>
</reference>
<gene>
    <name evidence="1" type="ORF">E2I00_001806</name>
</gene>
<dbReference type="OrthoDB" id="9808283at2759"/>
<protein>
    <submittedName>
        <fullName evidence="1">Uncharacterized protein</fullName>
    </submittedName>
</protein>
<evidence type="ECO:0000313" key="2">
    <source>
        <dbReference type="Proteomes" id="UP000437017"/>
    </source>
</evidence>
<name>A0A643BNI2_BALPH</name>
<accession>A0A643BNI2</accession>
<dbReference type="AlphaFoldDB" id="A0A643BNI2"/>
<organism evidence="1 2">
    <name type="scientific">Balaenoptera physalus</name>
    <name type="common">Fin whale</name>
    <name type="synonym">Balaena physalus</name>
    <dbReference type="NCBI Taxonomy" id="9770"/>
    <lineage>
        <taxon>Eukaryota</taxon>
        <taxon>Metazoa</taxon>
        <taxon>Chordata</taxon>
        <taxon>Craniata</taxon>
        <taxon>Vertebrata</taxon>
        <taxon>Euteleostomi</taxon>
        <taxon>Mammalia</taxon>
        <taxon>Eutheria</taxon>
        <taxon>Laurasiatheria</taxon>
        <taxon>Artiodactyla</taxon>
        <taxon>Whippomorpha</taxon>
        <taxon>Cetacea</taxon>
        <taxon>Mysticeti</taxon>
        <taxon>Balaenopteridae</taxon>
        <taxon>Balaenoptera</taxon>
    </lineage>
</organism>
<sequence length="115" mass="13127">CLSQDFFSFHEEKSEGERIVTGCLTNYFQASFSESRAPAMQTWSDLSGGTKRKAEENGRVFQNIIFLNLISDWEICLNARWSSPQWNILDGKKSSVVEMVRFTGYNSLLSTLVED</sequence>
<comment type="caution">
    <text evidence="1">The sequence shown here is derived from an EMBL/GenBank/DDBJ whole genome shotgun (WGS) entry which is preliminary data.</text>
</comment>